<proteinExistence type="predicted"/>
<reference evidence="1 2" key="1">
    <citation type="journal article" date="2019" name="Emerg. Microbes Infect.">
        <title>Comprehensive subspecies identification of 175 nontuberculous mycobacteria species based on 7547 genomic profiles.</title>
        <authorList>
            <person name="Matsumoto Y."/>
            <person name="Kinjo T."/>
            <person name="Motooka D."/>
            <person name="Nabeya D."/>
            <person name="Jung N."/>
            <person name="Uechi K."/>
            <person name="Horii T."/>
            <person name="Iida T."/>
            <person name="Fujita J."/>
            <person name="Nakamura S."/>
        </authorList>
    </citation>
    <scope>NUCLEOTIDE SEQUENCE [LARGE SCALE GENOMIC DNA]</scope>
    <source>
        <strain evidence="1 2">JCM 30723</strain>
    </source>
</reference>
<dbReference type="EMBL" id="BLKY01000001">
    <property type="protein sequence ID" value="GFG86884.1"/>
    <property type="molecule type" value="Genomic_DNA"/>
</dbReference>
<accession>A0A7I9YE46</accession>
<sequence>MNYNELHKFVAKRADNLETPLFYAMALLNGTPMDAALDQLQERVNSWHDEIYAIQRDLTDGARPCLDLWVQAWDDVLALRPEHLDLTRQHFGLVRADIASHIRS</sequence>
<comment type="caution">
    <text evidence="1">The sequence shown here is derived from an EMBL/GenBank/DDBJ whole genome shotgun (WGS) entry which is preliminary data.</text>
</comment>
<evidence type="ECO:0000313" key="1">
    <source>
        <dbReference type="EMBL" id="GFG86884.1"/>
    </source>
</evidence>
<dbReference type="Proteomes" id="UP000465305">
    <property type="component" value="Unassembled WGS sequence"/>
</dbReference>
<protein>
    <submittedName>
        <fullName evidence="1">Uncharacterized protein</fullName>
    </submittedName>
</protein>
<evidence type="ECO:0000313" key="2">
    <source>
        <dbReference type="Proteomes" id="UP000465305"/>
    </source>
</evidence>
<organism evidence="1 2">
    <name type="scientific">Mycolicibacter algericus</name>
    <name type="common">Mycobacterium algericum</name>
    <dbReference type="NCBI Taxonomy" id="1288388"/>
    <lineage>
        <taxon>Bacteria</taxon>
        <taxon>Bacillati</taxon>
        <taxon>Actinomycetota</taxon>
        <taxon>Actinomycetes</taxon>
        <taxon>Mycobacteriales</taxon>
        <taxon>Mycobacteriaceae</taxon>
        <taxon>Mycolicibacter</taxon>
    </lineage>
</organism>
<name>A0A7I9YE46_MYCAL</name>
<gene>
    <name evidence="1" type="ORF">MALGJ_35600</name>
</gene>
<dbReference type="AlphaFoldDB" id="A0A7I9YE46"/>